<accession>A0A2P2P9M5</accession>
<sequence>MHKFMTHNSWLSLYFSLELNVSNKIYDPYKCVRLHVTDLSIISMTCDDGCVCKANSKSAANGTSGSSFAIVSFFCSNSRPLYH</sequence>
<name>A0A2P2P9M5_RHIMU</name>
<dbReference type="EMBL" id="GGEC01070938">
    <property type="protein sequence ID" value="MBX51422.1"/>
    <property type="molecule type" value="Transcribed_RNA"/>
</dbReference>
<organism evidence="1">
    <name type="scientific">Rhizophora mucronata</name>
    <name type="common">Asiatic mangrove</name>
    <dbReference type="NCBI Taxonomy" id="61149"/>
    <lineage>
        <taxon>Eukaryota</taxon>
        <taxon>Viridiplantae</taxon>
        <taxon>Streptophyta</taxon>
        <taxon>Embryophyta</taxon>
        <taxon>Tracheophyta</taxon>
        <taxon>Spermatophyta</taxon>
        <taxon>Magnoliopsida</taxon>
        <taxon>eudicotyledons</taxon>
        <taxon>Gunneridae</taxon>
        <taxon>Pentapetalae</taxon>
        <taxon>rosids</taxon>
        <taxon>fabids</taxon>
        <taxon>Malpighiales</taxon>
        <taxon>Rhizophoraceae</taxon>
        <taxon>Rhizophora</taxon>
    </lineage>
</organism>
<proteinExistence type="predicted"/>
<dbReference type="AlphaFoldDB" id="A0A2P2P9M5"/>
<reference evidence="1" key="1">
    <citation type="submission" date="2018-02" db="EMBL/GenBank/DDBJ databases">
        <title>Rhizophora mucronata_Transcriptome.</title>
        <authorList>
            <person name="Meera S.P."/>
            <person name="Sreeshan A."/>
            <person name="Augustine A."/>
        </authorList>
    </citation>
    <scope>NUCLEOTIDE SEQUENCE</scope>
    <source>
        <tissue evidence="1">Leaf</tissue>
    </source>
</reference>
<evidence type="ECO:0000313" key="1">
    <source>
        <dbReference type="EMBL" id="MBX51422.1"/>
    </source>
</evidence>
<protein>
    <submittedName>
        <fullName evidence="1">Uncharacterized protein</fullName>
    </submittedName>
</protein>